<reference evidence="2" key="1">
    <citation type="journal article" date="2022" name="bioRxiv">
        <title>Sequencing and chromosome-scale assembly of the giantPleurodeles waltlgenome.</title>
        <authorList>
            <person name="Brown T."/>
            <person name="Elewa A."/>
            <person name="Iarovenko S."/>
            <person name="Subramanian E."/>
            <person name="Araus A.J."/>
            <person name="Petzold A."/>
            <person name="Susuki M."/>
            <person name="Suzuki K.-i.T."/>
            <person name="Hayashi T."/>
            <person name="Toyoda A."/>
            <person name="Oliveira C."/>
            <person name="Osipova E."/>
            <person name="Leigh N.D."/>
            <person name="Simon A."/>
            <person name="Yun M.H."/>
        </authorList>
    </citation>
    <scope>NUCLEOTIDE SEQUENCE</scope>
    <source>
        <strain evidence="2">20211129_DDA</strain>
        <tissue evidence="2">Liver</tissue>
    </source>
</reference>
<evidence type="ECO:0000259" key="1">
    <source>
        <dbReference type="Pfam" id="PF17919"/>
    </source>
</evidence>
<accession>A0AAV7PVQ4</accession>
<dbReference type="AlphaFoldDB" id="A0AAV7PVQ4"/>
<dbReference type="EMBL" id="JANPWB010000011">
    <property type="protein sequence ID" value="KAJ1131396.1"/>
    <property type="molecule type" value="Genomic_DNA"/>
</dbReference>
<feature type="domain" description="Reverse transcriptase/retrotransposon-derived protein RNase H-like" evidence="1">
    <location>
        <begin position="73"/>
        <end position="122"/>
    </location>
</feature>
<gene>
    <name evidence="2" type="ORF">NDU88_009733</name>
</gene>
<evidence type="ECO:0000313" key="3">
    <source>
        <dbReference type="Proteomes" id="UP001066276"/>
    </source>
</evidence>
<evidence type="ECO:0000313" key="2">
    <source>
        <dbReference type="EMBL" id="KAJ1131396.1"/>
    </source>
</evidence>
<proteinExistence type="predicted"/>
<organism evidence="2 3">
    <name type="scientific">Pleurodeles waltl</name>
    <name type="common">Iberian ribbed newt</name>
    <dbReference type="NCBI Taxonomy" id="8319"/>
    <lineage>
        <taxon>Eukaryota</taxon>
        <taxon>Metazoa</taxon>
        <taxon>Chordata</taxon>
        <taxon>Craniata</taxon>
        <taxon>Vertebrata</taxon>
        <taxon>Euteleostomi</taxon>
        <taxon>Amphibia</taxon>
        <taxon>Batrachia</taxon>
        <taxon>Caudata</taxon>
        <taxon>Salamandroidea</taxon>
        <taxon>Salamandridae</taxon>
        <taxon>Pleurodelinae</taxon>
        <taxon>Pleurodeles</taxon>
    </lineage>
</organism>
<protein>
    <recommendedName>
        <fullName evidence="1">Reverse transcriptase/retrotransposon-derived protein RNase H-like domain-containing protein</fullName>
    </recommendedName>
</protein>
<dbReference type="Proteomes" id="UP001066276">
    <property type="component" value="Chromosome 7"/>
</dbReference>
<keyword evidence="3" id="KW-1185">Reference proteome</keyword>
<dbReference type="Pfam" id="PF17919">
    <property type="entry name" value="RT_RNaseH_2"/>
    <property type="match status" value="1"/>
</dbReference>
<sequence length="122" mass="13247">MSAFQDCQDNVEIRSSEKGVTLDLGYNKYLKHGYCLGTLSLRHIFGDKLSASPVRWHGRSVTADKKGYGGIILKKLLVTTKSVVMVDASATGLGVVLSQTHGTGEKTVAFPSRCLTPIKLDY</sequence>
<comment type="caution">
    <text evidence="2">The sequence shown here is derived from an EMBL/GenBank/DDBJ whole genome shotgun (WGS) entry which is preliminary data.</text>
</comment>
<name>A0AAV7PVQ4_PLEWA</name>
<dbReference type="InterPro" id="IPR041577">
    <property type="entry name" value="RT_RNaseH_2"/>
</dbReference>